<accession>A0A6L7ESI6</accession>
<dbReference type="InterPro" id="IPR003141">
    <property type="entry name" value="Pol/His_phosphatase_N"/>
</dbReference>
<gene>
    <name evidence="2" type="ORF">GRQ65_08765</name>
</gene>
<dbReference type="GO" id="GO:0035312">
    <property type="term" value="F:5'-3' DNA exonuclease activity"/>
    <property type="evidence" value="ECO:0007669"/>
    <property type="project" value="TreeGrafter"/>
</dbReference>
<dbReference type="AlphaFoldDB" id="A0A6L7ESI6"/>
<dbReference type="InterPro" id="IPR052018">
    <property type="entry name" value="PHP_domain"/>
</dbReference>
<dbReference type="SUPFAM" id="SSF89550">
    <property type="entry name" value="PHP domain-like"/>
    <property type="match status" value="1"/>
</dbReference>
<reference evidence="2 3" key="1">
    <citation type="submission" date="2019-12" db="EMBL/GenBank/DDBJ databases">
        <authorList>
            <person name="Kun Z."/>
        </authorList>
    </citation>
    <scope>NUCLEOTIDE SEQUENCE [LARGE SCALE GENOMIC DNA]</scope>
    <source>
        <strain evidence="2 3">YIM 123512</strain>
    </source>
</reference>
<dbReference type="RefSeq" id="WP_160877243.1">
    <property type="nucleotide sequence ID" value="NZ_WUEK01000004.1"/>
</dbReference>
<dbReference type="EMBL" id="WUEK01000004">
    <property type="protein sequence ID" value="MXG89640.1"/>
    <property type="molecule type" value="Genomic_DNA"/>
</dbReference>
<comment type="caution">
    <text evidence="2">The sequence shown here is derived from an EMBL/GenBank/DDBJ whole genome shotgun (WGS) entry which is preliminary data.</text>
</comment>
<evidence type="ECO:0000313" key="2">
    <source>
        <dbReference type="EMBL" id="MXG89640.1"/>
    </source>
</evidence>
<evidence type="ECO:0000313" key="3">
    <source>
        <dbReference type="Proteomes" id="UP000473325"/>
    </source>
</evidence>
<dbReference type="Pfam" id="PF02811">
    <property type="entry name" value="PHP"/>
    <property type="match status" value="1"/>
</dbReference>
<feature type="domain" description="Polymerase/histidinol phosphatase N-terminal" evidence="1">
    <location>
        <begin position="3"/>
        <end position="68"/>
    </location>
</feature>
<dbReference type="GO" id="GO:0004534">
    <property type="term" value="F:5'-3' RNA exonuclease activity"/>
    <property type="evidence" value="ECO:0007669"/>
    <property type="project" value="TreeGrafter"/>
</dbReference>
<dbReference type="SMART" id="SM00481">
    <property type="entry name" value="POLIIIAc"/>
    <property type="match status" value="1"/>
</dbReference>
<sequence length="296" mass="31714">MRIDLHTHTRVSDGTQTPTELVEAAVASGLDVLGLTDHDSAGGWAEAERAASQAGLTLVRGMEVSTRHTSSWGSRGVHLLAYLPDPTYAPLDAHLQRILDGRSSRVPAMLERLRGLGIAIDIADVRRASDGTAATGRPHVADALVALGVSGDRTEAFDRYLKPGRPAYVERYAASLVDTIRLVREAGGVSVLAHPWGRYPSESLDRGSIAELVELGLVGLEVDHQDHPPAQRERLRAIARDLDLVVTGSSDHHGTGKRDHELGVNTTAPEEYERLVELAARSAAESGRPAPEVLAP</sequence>
<proteinExistence type="predicted"/>
<dbReference type="Proteomes" id="UP000473325">
    <property type="component" value="Unassembled WGS sequence"/>
</dbReference>
<dbReference type="CDD" id="cd07438">
    <property type="entry name" value="PHP_HisPPase_AMP"/>
    <property type="match status" value="1"/>
</dbReference>
<keyword evidence="3" id="KW-1185">Reference proteome</keyword>
<dbReference type="InterPro" id="IPR016195">
    <property type="entry name" value="Pol/histidinol_Pase-like"/>
</dbReference>
<dbReference type="InterPro" id="IPR004013">
    <property type="entry name" value="PHP_dom"/>
</dbReference>
<evidence type="ECO:0000259" key="1">
    <source>
        <dbReference type="SMART" id="SM00481"/>
    </source>
</evidence>
<name>A0A6L7ESI6_9ACTN</name>
<dbReference type="Gene3D" id="1.10.150.650">
    <property type="match status" value="1"/>
</dbReference>
<dbReference type="PANTHER" id="PTHR42924:SF3">
    <property type="entry name" value="POLYMERASE_HISTIDINOL PHOSPHATASE N-TERMINAL DOMAIN-CONTAINING PROTEIN"/>
    <property type="match status" value="1"/>
</dbReference>
<dbReference type="Gene3D" id="3.20.20.140">
    <property type="entry name" value="Metal-dependent hydrolases"/>
    <property type="match status" value="1"/>
</dbReference>
<organism evidence="2 3">
    <name type="scientific">Nocardioides flavescens</name>
    <dbReference type="NCBI Taxonomy" id="2691959"/>
    <lineage>
        <taxon>Bacteria</taxon>
        <taxon>Bacillati</taxon>
        <taxon>Actinomycetota</taxon>
        <taxon>Actinomycetes</taxon>
        <taxon>Propionibacteriales</taxon>
        <taxon>Nocardioidaceae</taxon>
        <taxon>Nocardioides</taxon>
    </lineage>
</organism>
<dbReference type="PANTHER" id="PTHR42924">
    <property type="entry name" value="EXONUCLEASE"/>
    <property type="match status" value="1"/>
</dbReference>
<protein>
    <submittedName>
        <fullName evidence="2">PHP domain-containing protein</fullName>
    </submittedName>
</protein>